<comment type="caution">
    <text evidence="2">The sequence shown here is derived from an EMBL/GenBank/DDBJ whole genome shotgun (WGS) entry which is preliminary data.</text>
</comment>
<dbReference type="SUPFAM" id="SSF82714">
    <property type="entry name" value="Multidrug efflux transporter AcrB TolC docking domain, DN and DC subdomains"/>
    <property type="match status" value="2"/>
</dbReference>
<dbReference type="Gene3D" id="3.30.70.1320">
    <property type="entry name" value="Multidrug efflux transporter AcrB pore domain like"/>
    <property type="match status" value="1"/>
</dbReference>
<feature type="transmembrane region" description="Helical" evidence="1">
    <location>
        <begin position="21"/>
        <end position="49"/>
    </location>
</feature>
<dbReference type="SUPFAM" id="SSF82693">
    <property type="entry name" value="Multidrug efflux transporter AcrB pore domain, PN1, PN2, PC1 and PC2 subdomains"/>
    <property type="match status" value="2"/>
</dbReference>
<keyword evidence="1" id="KW-0472">Membrane</keyword>
<protein>
    <submittedName>
        <fullName evidence="2">Efflux RND transporter permease subunit</fullName>
    </submittedName>
</protein>
<dbReference type="Gene3D" id="3.30.70.1430">
    <property type="entry name" value="Multidrug efflux transporter AcrB pore domain"/>
    <property type="match status" value="2"/>
</dbReference>
<keyword evidence="1" id="KW-1133">Transmembrane helix</keyword>
<dbReference type="Gene3D" id="3.30.70.1440">
    <property type="entry name" value="Multidrug efflux transporter AcrB pore domain"/>
    <property type="match status" value="1"/>
</dbReference>
<dbReference type="GO" id="GO:0005886">
    <property type="term" value="C:plasma membrane"/>
    <property type="evidence" value="ECO:0007669"/>
    <property type="project" value="TreeGrafter"/>
</dbReference>
<sequence>MSAIRSQDPRPVEIYRRAGIIAWFASNPIAANLLMLTAIIAGLLSLGVIRKEAFPSAPADRITVSVNFDTGSTPEIAEEGIALKVEEALEEVPGIKSITSQSSSRGSTVTIEKLSDYDLDQLLQDVKSQVDAINTFPTSANKPVVAKQRRQQHVLWVQVFGDSDRETLQTLAERIKSDLLEMPDVSNITFTGKAEPMMQIEIDRGRLQSYGLTIDDISRAINAESSASPSTSLRNAQGVVRLTTTELASTISEFSHIPLITNAKGTVITLGDIAELKDGFNDEALVLARYNGENSIGIELLIGEDGDIIRIADQGMAIVEKWQTSGLVPEGVKIVAWYDRSQFIIERLTLLTKNGLGGIALVFIILALFLNIRVAFWVAAGLPFIFLGTLFFMTDSFVGITINEMSTFGFIMALGIVVDDAVVVGESVYTTRRIEGDSLQSTIQGVHRVAVPTLIGVMTTVAAFVCLSQVEGILGRIYSQFGIVVAICLMLSVVESKLILPAHLAHLDTHRKEHEGKTGFLARLQNAADRGLTWFNHNIYRVIIKKSVQHRYMVIGAFLSVLIAVLSMPFTGAVRIGFFPAIQDDVIRANLAMQNDVSFGQTRKNLLRLEAAARLADKELRGNTDQSAISSMQVAATSDQAGSIEVELQKGGPYQSNEFADRWRQLSGFPEGTRQLRIMAIRMPVENLRIELKSWSVDSATAAGMDLKGYLEQRQGVSGIDDNLSGGEARMRFKLTELGRAMGLDMSDLSSQLLQSFGGGVTQKFQRGKDEVRVRVSFPDNQRQTLDDVLKAQISTPDGRTIPINSVVSVLPEIAPQDITRIDGLRSVYISGVVDKELVTPDELVSELKSTIIPDLRRRYPDLIVRFSGEAEQQRETTDSMERVFAITMLIIYALLAVPLRSYIQPLLIMTAIPFGLVGAVLGHWFHGLTLSVLSLNGVLALSGVVVNDSLLLVSRFNQLIEEGLAVKDAIVEACTNRLRAVLLTSVTTFAGLAPLLSETTLSAQFLIPAAAALAYGILFATGITLVLVPCLLQIQEDAKSYLVKRPKSGVDNPAVQNARAAKTGLI</sequence>
<dbReference type="Gene3D" id="1.20.1640.10">
    <property type="entry name" value="Multidrug efflux transporter AcrB transmembrane domain"/>
    <property type="match status" value="2"/>
</dbReference>
<dbReference type="PRINTS" id="PR00702">
    <property type="entry name" value="ACRIFLAVINRP"/>
</dbReference>
<accession>A0A5C8ZSE9</accession>
<dbReference type="InterPro" id="IPR027463">
    <property type="entry name" value="AcrB_DN_DC_subdom"/>
</dbReference>
<feature type="transmembrane region" description="Helical" evidence="1">
    <location>
        <begin position="350"/>
        <end position="370"/>
    </location>
</feature>
<evidence type="ECO:0000313" key="2">
    <source>
        <dbReference type="EMBL" id="TXS90291.1"/>
    </source>
</evidence>
<dbReference type="RefSeq" id="WP_148070009.1">
    <property type="nucleotide sequence ID" value="NZ_VRZA01000008.1"/>
</dbReference>
<dbReference type="InterPro" id="IPR001036">
    <property type="entry name" value="Acrflvin-R"/>
</dbReference>
<dbReference type="SUPFAM" id="SSF82866">
    <property type="entry name" value="Multidrug efflux transporter AcrB transmembrane domain"/>
    <property type="match status" value="2"/>
</dbReference>
<dbReference type="GO" id="GO:0042910">
    <property type="term" value="F:xenobiotic transmembrane transporter activity"/>
    <property type="evidence" value="ECO:0007669"/>
    <property type="project" value="TreeGrafter"/>
</dbReference>
<feature type="transmembrane region" description="Helical" evidence="1">
    <location>
        <begin position="907"/>
        <end position="926"/>
    </location>
</feature>
<dbReference type="AlphaFoldDB" id="A0A5C8ZSE9"/>
<feature type="transmembrane region" description="Helical" evidence="1">
    <location>
        <begin position="884"/>
        <end position="900"/>
    </location>
</feature>
<dbReference type="Gene3D" id="3.30.2090.10">
    <property type="entry name" value="Multidrug efflux transporter AcrB TolC docking domain, DN and DC subdomains"/>
    <property type="match status" value="2"/>
</dbReference>
<organism evidence="2 3">
    <name type="scientific">Parahaliea maris</name>
    <dbReference type="NCBI Taxonomy" id="2716870"/>
    <lineage>
        <taxon>Bacteria</taxon>
        <taxon>Pseudomonadati</taxon>
        <taxon>Pseudomonadota</taxon>
        <taxon>Gammaproteobacteria</taxon>
        <taxon>Cellvibrionales</taxon>
        <taxon>Halieaceae</taxon>
        <taxon>Parahaliea</taxon>
    </lineage>
</organism>
<name>A0A5C8ZSE9_9GAMM</name>
<dbReference type="Pfam" id="PF00873">
    <property type="entry name" value="ACR_tran"/>
    <property type="match status" value="1"/>
</dbReference>
<gene>
    <name evidence="2" type="ORF">FV139_18725</name>
</gene>
<feature type="transmembrane region" description="Helical" evidence="1">
    <location>
        <begin position="979"/>
        <end position="998"/>
    </location>
</feature>
<feature type="transmembrane region" description="Helical" evidence="1">
    <location>
        <begin position="476"/>
        <end position="494"/>
    </location>
</feature>
<feature type="transmembrane region" description="Helical" evidence="1">
    <location>
        <begin position="552"/>
        <end position="570"/>
    </location>
</feature>
<feature type="transmembrane region" description="Helical" evidence="1">
    <location>
        <begin position="449"/>
        <end position="470"/>
    </location>
</feature>
<feature type="transmembrane region" description="Helical" evidence="1">
    <location>
        <begin position="938"/>
        <end position="958"/>
    </location>
</feature>
<feature type="transmembrane region" description="Helical" evidence="1">
    <location>
        <begin position="408"/>
        <end position="429"/>
    </location>
</feature>
<evidence type="ECO:0000313" key="3">
    <source>
        <dbReference type="Proteomes" id="UP000321039"/>
    </source>
</evidence>
<dbReference type="Proteomes" id="UP000321039">
    <property type="component" value="Unassembled WGS sequence"/>
</dbReference>
<dbReference type="PANTHER" id="PTHR32063">
    <property type="match status" value="1"/>
</dbReference>
<reference evidence="2 3" key="1">
    <citation type="submission" date="2019-08" db="EMBL/GenBank/DDBJ databases">
        <title>Parahaliea maris sp. nov., isolated from the surface seawater.</title>
        <authorList>
            <person name="Liu Y."/>
        </authorList>
    </citation>
    <scope>NUCLEOTIDE SEQUENCE [LARGE SCALE GENOMIC DNA]</scope>
    <source>
        <strain evidence="2 3">HSLHS9</strain>
    </source>
</reference>
<keyword evidence="1" id="KW-0812">Transmembrane</keyword>
<dbReference type="PANTHER" id="PTHR32063:SF33">
    <property type="entry name" value="RND SUPERFAMILY EFFLUX PUMP PERMEASE COMPONENT"/>
    <property type="match status" value="1"/>
</dbReference>
<evidence type="ECO:0000256" key="1">
    <source>
        <dbReference type="SAM" id="Phobius"/>
    </source>
</evidence>
<dbReference type="EMBL" id="VRZA01000008">
    <property type="protein sequence ID" value="TXS90291.1"/>
    <property type="molecule type" value="Genomic_DNA"/>
</dbReference>
<proteinExistence type="predicted"/>
<feature type="transmembrane region" description="Helical" evidence="1">
    <location>
        <begin position="1010"/>
        <end position="1033"/>
    </location>
</feature>
<feature type="transmembrane region" description="Helical" evidence="1">
    <location>
        <begin position="377"/>
        <end position="402"/>
    </location>
</feature>
<keyword evidence="3" id="KW-1185">Reference proteome</keyword>